<keyword evidence="4" id="KW-0997">Cell inner membrane</keyword>
<evidence type="ECO:0000313" key="11">
    <source>
        <dbReference type="Proteomes" id="UP000430692"/>
    </source>
</evidence>
<sequence length="262" mass="28539">MLAKVGKTVTFIYVTIILLFILAPLFMILLVSFNPTNMFQFPPDTFSFQNYTQLFQDERILSSIGLSVFIGLVSTIIASFIGLFAAVGLVRGKLPGKNLLESLFLGPLIVPLVTTGIGFLLIFVPLGLAGSPTAIILAHSVVISPYIIRILIASMRQFDPVQEEAAIVHGASPLYAFATIVFPQLLPALLSGAILSFLVSLDEYTVTVFLTQAETVTLPIQIYQLVSVDINPVVTALASVMVILAFVLITILEKRLQIHKYL</sequence>
<evidence type="ECO:0000313" key="10">
    <source>
        <dbReference type="EMBL" id="MXQ52586.1"/>
    </source>
</evidence>
<dbReference type="EMBL" id="WUUL01000001">
    <property type="protein sequence ID" value="MXQ52586.1"/>
    <property type="molecule type" value="Genomic_DNA"/>
</dbReference>
<dbReference type="SUPFAM" id="SSF161098">
    <property type="entry name" value="MetI-like"/>
    <property type="match status" value="1"/>
</dbReference>
<feature type="domain" description="ABC transmembrane type-1" evidence="9">
    <location>
        <begin position="64"/>
        <end position="252"/>
    </location>
</feature>
<organism evidence="10 11">
    <name type="scientific">Shimazuella alba</name>
    <dbReference type="NCBI Taxonomy" id="2690964"/>
    <lineage>
        <taxon>Bacteria</taxon>
        <taxon>Bacillati</taxon>
        <taxon>Bacillota</taxon>
        <taxon>Bacilli</taxon>
        <taxon>Bacillales</taxon>
        <taxon>Thermoactinomycetaceae</taxon>
        <taxon>Shimazuella</taxon>
    </lineage>
</organism>
<evidence type="ECO:0000259" key="9">
    <source>
        <dbReference type="PROSITE" id="PS50928"/>
    </source>
</evidence>
<dbReference type="AlphaFoldDB" id="A0A6I4VRQ9"/>
<dbReference type="GO" id="GO:0055085">
    <property type="term" value="P:transmembrane transport"/>
    <property type="evidence" value="ECO:0007669"/>
    <property type="project" value="InterPro"/>
</dbReference>
<keyword evidence="3" id="KW-1003">Cell membrane</keyword>
<evidence type="ECO:0000256" key="1">
    <source>
        <dbReference type="ARBA" id="ARBA00004429"/>
    </source>
</evidence>
<keyword evidence="7 8" id="KW-0472">Membrane</keyword>
<keyword evidence="5 8" id="KW-0812">Transmembrane</keyword>
<dbReference type="PANTHER" id="PTHR43357:SF4">
    <property type="entry name" value="INNER MEMBRANE ABC TRANSPORTER PERMEASE PROTEIN YDCV"/>
    <property type="match status" value="1"/>
</dbReference>
<reference evidence="10 11" key="1">
    <citation type="submission" date="2019-12" db="EMBL/GenBank/DDBJ databases">
        <title>Whole-genome analyses of novel actinobacteria.</title>
        <authorList>
            <person name="Sahin N."/>
            <person name="Saygin H."/>
        </authorList>
    </citation>
    <scope>NUCLEOTIDE SEQUENCE [LARGE SCALE GENOMIC DNA]</scope>
    <source>
        <strain evidence="10 11">KC615</strain>
    </source>
</reference>
<keyword evidence="6 8" id="KW-1133">Transmembrane helix</keyword>
<keyword evidence="11" id="KW-1185">Reference proteome</keyword>
<keyword evidence="2 8" id="KW-0813">Transport</keyword>
<feature type="transmembrane region" description="Helical" evidence="8">
    <location>
        <begin position="134"/>
        <end position="153"/>
    </location>
</feature>
<evidence type="ECO:0000256" key="5">
    <source>
        <dbReference type="ARBA" id="ARBA00022692"/>
    </source>
</evidence>
<dbReference type="PROSITE" id="PS50928">
    <property type="entry name" value="ABC_TM1"/>
    <property type="match status" value="1"/>
</dbReference>
<evidence type="ECO:0000256" key="6">
    <source>
        <dbReference type="ARBA" id="ARBA00022989"/>
    </source>
</evidence>
<dbReference type="RefSeq" id="WP_160799592.1">
    <property type="nucleotide sequence ID" value="NZ_WUUL01000001.1"/>
</dbReference>
<proteinExistence type="inferred from homology"/>
<dbReference type="InterPro" id="IPR000515">
    <property type="entry name" value="MetI-like"/>
</dbReference>
<dbReference type="CDD" id="cd06261">
    <property type="entry name" value="TM_PBP2"/>
    <property type="match status" value="1"/>
</dbReference>
<dbReference type="Gene3D" id="1.10.3720.10">
    <property type="entry name" value="MetI-like"/>
    <property type="match status" value="1"/>
</dbReference>
<feature type="transmembrane region" description="Helical" evidence="8">
    <location>
        <begin position="12"/>
        <end position="33"/>
    </location>
</feature>
<dbReference type="PANTHER" id="PTHR43357">
    <property type="entry name" value="INNER MEMBRANE ABC TRANSPORTER PERMEASE PROTEIN YDCV"/>
    <property type="match status" value="1"/>
</dbReference>
<dbReference type="Proteomes" id="UP000430692">
    <property type="component" value="Unassembled WGS sequence"/>
</dbReference>
<protein>
    <submittedName>
        <fullName evidence="10">ABC transporter permease subunit</fullName>
    </submittedName>
</protein>
<dbReference type="Pfam" id="PF00528">
    <property type="entry name" value="BPD_transp_1"/>
    <property type="match status" value="1"/>
</dbReference>
<feature type="transmembrane region" description="Helical" evidence="8">
    <location>
        <begin position="64"/>
        <end position="90"/>
    </location>
</feature>
<evidence type="ECO:0000256" key="7">
    <source>
        <dbReference type="ARBA" id="ARBA00023136"/>
    </source>
</evidence>
<feature type="transmembrane region" description="Helical" evidence="8">
    <location>
        <begin position="174"/>
        <end position="199"/>
    </location>
</feature>
<accession>A0A6I4VRQ9</accession>
<feature type="transmembrane region" description="Helical" evidence="8">
    <location>
        <begin position="233"/>
        <end position="252"/>
    </location>
</feature>
<feature type="transmembrane region" description="Helical" evidence="8">
    <location>
        <begin position="102"/>
        <end position="128"/>
    </location>
</feature>
<gene>
    <name evidence="10" type="ORF">GSM42_02230</name>
</gene>
<name>A0A6I4VRQ9_9BACL</name>
<evidence type="ECO:0000256" key="3">
    <source>
        <dbReference type="ARBA" id="ARBA00022475"/>
    </source>
</evidence>
<evidence type="ECO:0000256" key="2">
    <source>
        <dbReference type="ARBA" id="ARBA00022448"/>
    </source>
</evidence>
<comment type="caution">
    <text evidence="10">The sequence shown here is derived from an EMBL/GenBank/DDBJ whole genome shotgun (WGS) entry which is preliminary data.</text>
</comment>
<comment type="similarity">
    <text evidence="8">Belongs to the binding-protein-dependent transport system permease family.</text>
</comment>
<comment type="subcellular location">
    <subcellularLocation>
        <location evidence="1">Cell inner membrane</location>
        <topology evidence="1">Multi-pass membrane protein</topology>
    </subcellularLocation>
    <subcellularLocation>
        <location evidence="8">Cell membrane</location>
        <topology evidence="8">Multi-pass membrane protein</topology>
    </subcellularLocation>
</comment>
<evidence type="ECO:0000256" key="4">
    <source>
        <dbReference type="ARBA" id="ARBA00022519"/>
    </source>
</evidence>
<evidence type="ECO:0000256" key="8">
    <source>
        <dbReference type="RuleBase" id="RU363032"/>
    </source>
</evidence>
<dbReference type="GO" id="GO:0005886">
    <property type="term" value="C:plasma membrane"/>
    <property type="evidence" value="ECO:0007669"/>
    <property type="project" value="UniProtKB-SubCell"/>
</dbReference>
<dbReference type="InterPro" id="IPR035906">
    <property type="entry name" value="MetI-like_sf"/>
</dbReference>